<dbReference type="PANTHER" id="PTHR30118">
    <property type="entry name" value="HTH-TYPE TRANSCRIPTIONAL REGULATOR LEUO-RELATED"/>
    <property type="match status" value="1"/>
</dbReference>
<dbReference type="GO" id="GO:0003677">
    <property type="term" value="F:DNA binding"/>
    <property type="evidence" value="ECO:0007669"/>
    <property type="project" value="UniProtKB-KW"/>
</dbReference>
<evidence type="ECO:0000259" key="5">
    <source>
        <dbReference type="PROSITE" id="PS50931"/>
    </source>
</evidence>
<dbReference type="GO" id="GO:0003700">
    <property type="term" value="F:DNA-binding transcription factor activity"/>
    <property type="evidence" value="ECO:0007669"/>
    <property type="project" value="InterPro"/>
</dbReference>
<evidence type="ECO:0000313" key="6">
    <source>
        <dbReference type="EMBL" id="CAB3677539.1"/>
    </source>
</evidence>
<sequence length="315" mass="35862">MITPVIFKSKESIVVDFNDVDLNLLRVFQAILEERSLTRAGQRLGLSQPAVSYSLGRLRSLFDDPLFVRTTGEMLPTPTATELSAPVNRAISSLREVFRHGDRFDPAASSREFHLSMSDVGEQVFLPILCTKLQQTAPSVRLSVQQIPIADAEERLRLGQLDFAVGNMPALKLTTQYALLFHEPYVCMTRKRTGLPARQISREKFLSLSHISVGSSESSHRNIEHLLQAEGLHRRIALRVPHFTVVPQIIRRTEWMVTLPLRVARLFNERGEFVIYPLPVQIPEVEVTVHWHDAFESEEGNRWLRSVIIDSLHED</sequence>
<dbReference type="Gene3D" id="1.10.10.10">
    <property type="entry name" value="Winged helix-like DNA-binding domain superfamily/Winged helix DNA-binding domain"/>
    <property type="match status" value="1"/>
</dbReference>
<dbReference type="CDD" id="cd08459">
    <property type="entry name" value="PBP2_DntR_NahR_LinR_like"/>
    <property type="match status" value="1"/>
</dbReference>
<evidence type="ECO:0000256" key="3">
    <source>
        <dbReference type="ARBA" id="ARBA00023125"/>
    </source>
</evidence>
<evidence type="ECO:0000313" key="7">
    <source>
        <dbReference type="Proteomes" id="UP000494255"/>
    </source>
</evidence>
<keyword evidence="4" id="KW-0804">Transcription</keyword>
<keyword evidence="7" id="KW-1185">Reference proteome</keyword>
<dbReference type="PRINTS" id="PR00039">
    <property type="entry name" value="HTHLYSR"/>
</dbReference>
<dbReference type="InterPro" id="IPR005119">
    <property type="entry name" value="LysR_subst-bd"/>
</dbReference>
<proteinExistence type="inferred from homology"/>
<dbReference type="SUPFAM" id="SSF53850">
    <property type="entry name" value="Periplasmic binding protein-like II"/>
    <property type="match status" value="1"/>
</dbReference>
<dbReference type="InterPro" id="IPR000847">
    <property type="entry name" value="LysR_HTH_N"/>
</dbReference>
<dbReference type="PANTHER" id="PTHR30118:SF15">
    <property type="entry name" value="TRANSCRIPTIONAL REGULATORY PROTEIN"/>
    <property type="match status" value="1"/>
</dbReference>
<dbReference type="Gene3D" id="3.40.190.10">
    <property type="entry name" value="Periplasmic binding protein-like II"/>
    <property type="match status" value="2"/>
</dbReference>
<keyword evidence="3" id="KW-0238">DNA-binding</keyword>
<gene>
    <name evidence="6" type="primary">pcpR_7</name>
    <name evidence="6" type="ORF">LMG24238_02443</name>
</gene>
<accession>A0A6J5AP54</accession>
<protein>
    <submittedName>
        <fullName evidence="6">PCP degradation transcriptional activation protein</fullName>
    </submittedName>
</protein>
<dbReference type="Pfam" id="PF00126">
    <property type="entry name" value="HTH_1"/>
    <property type="match status" value="1"/>
</dbReference>
<feature type="domain" description="HTH lysR-type" evidence="5">
    <location>
        <begin position="20"/>
        <end position="77"/>
    </location>
</feature>
<organism evidence="6 7">
    <name type="scientific">Paraburkholderia sediminicola</name>
    <dbReference type="NCBI Taxonomy" id="458836"/>
    <lineage>
        <taxon>Bacteria</taxon>
        <taxon>Pseudomonadati</taxon>
        <taxon>Pseudomonadota</taxon>
        <taxon>Betaproteobacteria</taxon>
        <taxon>Burkholderiales</taxon>
        <taxon>Burkholderiaceae</taxon>
        <taxon>Paraburkholderia</taxon>
    </lineage>
</organism>
<dbReference type="AlphaFoldDB" id="A0A6J5AP54"/>
<dbReference type="InterPro" id="IPR050389">
    <property type="entry name" value="LysR-type_TF"/>
</dbReference>
<evidence type="ECO:0000256" key="2">
    <source>
        <dbReference type="ARBA" id="ARBA00023015"/>
    </source>
</evidence>
<name>A0A6J5AP54_9BURK</name>
<dbReference type="EMBL" id="CADIKC010000002">
    <property type="protein sequence ID" value="CAB3677539.1"/>
    <property type="molecule type" value="Genomic_DNA"/>
</dbReference>
<dbReference type="InterPro" id="IPR036390">
    <property type="entry name" value="WH_DNA-bd_sf"/>
</dbReference>
<dbReference type="InterPro" id="IPR036388">
    <property type="entry name" value="WH-like_DNA-bd_sf"/>
</dbReference>
<evidence type="ECO:0000256" key="4">
    <source>
        <dbReference type="ARBA" id="ARBA00023163"/>
    </source>
</evidence>
<comment type="similarity">
    <text evidence="1">Belongs to the LysR transcriptional regulatory family.</text>
</comment>
<dbReference type="Pfam" id="PF03466">
    <property type="entry name" value="LysR_substrate"/>
    <property type="match status" value="1"/>
</dbReference>
<dbReference type="Proteomes" id="UP000494255">
    <property type="component" value="Unassembled WGS sequence"/>
</dbReference>
<evidence type="ECO:0000256" key="1">
    <source>
        <dbReference type="ARBA" id="ARBA00009437"/>
    </source>
</evidence>
<keyword evidence="2" id="KW-0805">Transcription regulation</keyword>
<dbReference type="SUPFAM" id="SSF46785">
    <property type="entry name" value="Winged helix' DNA-binding domain"/>
    <property type="match status" value="1"/>
</dbReference>
<reference evidence="6 7" key="1">
    <citation type="submission" date="2020-04" db="EMBL/GenBank/DDBJ databases">
        <authorList>
            <person name="De Canck E."/>
        </authorList>
    </citation>
    <scope>NUCLEOTIDE SEQUENCE [LARGE SCALE GENOMIC DNA]</scope>
    <source>
        <strain evidence="6 7">LMG 24238</strain>
    </source>
</reference>
<dbReference type="PROSITE" id="PS50931">
    <property type="entry name" value="HTH_LYSR"/>
    <property type="match status" value="1"/>
</dbReference>